<proteinExistence type="predicted"/>
<sequence length="237" mass="27258">MESILKMSNKPLKHYFFSRILLYPLEILCNVWVFLLIPLYITSVNTDTVKSIHHITEPIWISFVILGVVSFIGFSFSAVKIFVDSNFVSFQAGFKQYKLFLLLIFLFMIIQGVLLTIFMFNFNYLHTAYDFHVINGPAFMYKIFSSNYRLLVISSILSVFNLILMKILHYKLIGYLDGLLSETISNANRPEDSKLLSLSSAHMRIGVIISLFIPMIGNTIYLAGLHEVQALVPHKRK</sequence>
<evidence type="ECO:0000313" key="3">
    <source>
        <dbReference type="Proteomes" id="UP001208689"/>
    </source>
</evidence>
<evidence type="ECO:0008006" key="4">
    <source>
        <dbReference type="Google" id="ProtNLM"/>
    </source>
</evidence>
<keyword evidence="3" id="KW-1185">Reference proteome</keyword>
<feature type="transmembrane region" description="Helical" evidence="1">
    <location>
        <begin position="20"/>
        <end position="39"/>
    </location>
</feature>
<organism evidence="2 3">
    <name type="scientific">Candidatus Lokiarchaeum ossiferum</name>
    <dbReference type="NCBI Taxonomy" id="2951803"/>
    <lineage>
        <taxon>Archaea</taxon>
        <taxon>Promethearchaeati</taxon>
        <taxon>Promethearchaeota</taxon>
        <taxon>Promethearchaeia</taxon>
        <taxon>Promethearchaeales</taxon>
        <taxon>Promethearchaeaceae</taxon>
        <taxon>Candidatus Lokiarchaeum</taxon>
    </lineage>
</organism>
<evidence type="ECO:0000313" key="2">
    <source>
        <dbReference type="EMBL" id="UYP45941.1"/>
    </source>
</evidence>
<keyword evidence="1" id="KW-0812">Transmembrane</keyword>
<gene>
    <name evidence="2" type="ORF">NEF87_002226</name>
</gene>
<feature type="transmembrane region" description="Helical" evidence="1">
    <location>
        <begin position="59"/>
        <end position="79"/>
    </location>
</feature>
<dbReference type="EMBL" id="CP104013">
    <property type="protein sequence ID" value="UYP45941.1"/>
    <property type="molecule type" value="Genomic_DNA"/>
</dbReference>
<keyword evidence="1" id="KW-0472">Membrane</keyword>
<name>A0ABY6HQZ9_9ARCH</name>
<reference evidence="2" key="1">
    <citation type="submission" date="2022-09" db="EMBL/GenBank/DDBJ databases">
        <title>Actin cytoskeleton and complex cell architecture in an #Asgard archaeon.</title>
        <authorList>
            <person name="Ponce Toledo R.I."/>
            <person name="Schleper C."/>
            <person name="Rodrigues Oliveira T."/>
            <person name="Wollweber F."/>
            <person name="Xu J."/>
            <person name="Rittmann S."/>
            <person name="Klingl A."/>
            <person name="Pilhofer M."/>
        </authorList>
    </citation>
    <scope>NUCLEOTIDE SEQUENCE</scope>
    <source>
        <strain evidence="2">B-35</strain>
    </source>
</reference>
<feature type="transmembrane region" description="Helical" evidence="1">
    <location>
        <begin position="99"/>
        <end position="120"/>
    </location>
</feature>
<accession>A0ABY6HQZ9</accession>
<protein>
    <recommendedName>
        <fullName evidence="4">DUF975 family protein</fullName>
    </recommendedName>
</protein>
<keyword evidence="1" id="KW-1133">Transmembrane helix</keyword>
<feature type="transmembrane region" description="Helical" evidence="1">
    <location>
        <begin position="205"/>
        <end position="224"/>
    </location>
</feature>
<feature type="transmembrane region" description="Helical" evidence="1">
    <location>
        <begin position="148"/>
        <end position="168"/>
    </location>
</feature>
<evidence type="ECO:0000256" key="1">
    <source>
        <dbReference type="SAM" id="Phobius"/>
    </source>
</evidence>
<dbReference type="Proteomes" id="UP001208689">
    <property type="component" value="Chromosome"/>
</dbReference>